<feature type="region of interest" description="Disordered" evidence="3">
    <location>
        <begin position="1"/>
        <end position="66"/>
    </location>
</feature>
<dbReference type="SMART" id="SM00384">
    <property type="entry name" value="AT_hook"/>
    <property type="match status" value="5"/>
</dbReference>
<feature type="compositionally biased region" description="Basic and acidic residues" evidence="3">
    <location>
        <begin position="1693"/>
        <end position="1715"/>
    </location>
</feature>
<evidence type="ECO:0000256" key="2">
    <source>
        <dbReference type="ARBA" id="ARBA00023242"/>
    </source>
</evidence>
<feature type="compositionally biased region" description="Acidic residues" evidence="3">
    <location>
        <begin position="1414"/>
        <end position="1430"/>
    </location>
</feature>
<feature type="compositionally biased region" description="Basic and acidic residues" evidence="3">
    <location>
        <begin position="559"/>
        <end position="568"/>
    </location>
</feature>
<dbReference type="GO" id="GO:0042800">
    <property type="term" value="F:histone H3K4 methyltransferase activity"/>
    <property type="evidence" value="ECO:0007669"/>
    <property type="project" value="TreeGrafter"/>
</dbReference>
<evidence type="ECO:0000313" key="4">
    <source>
        <dbReference type="Ensembl" id="ENSLCAP00010054056.1"/>
    </source>
</evidence>
<feature type="compositionally biased region" description="Low complexity" evidence="3">
    <location>
        <begin position="1093"/>
        <end position="1107"/>
    </location>
</feature>
<evidence type="ECO:0000313" key="6">
    <source>
        <dbReference type="RefSeq" id="XP_018535970.1"/>
    </source>
</evidence>
<accession>A0A4W6FTV2</accession>
<feature type="compositionally biased region" description="Polar residues" evidence="3">
    <location>
        <begin position="1992"/>
        <end position="2008"/>
    </location>
</feature>
<dbReference type="Ensembl" id="ENSLCAT00010055462.1">
    <property type="protein sequence ID" value="ENSLCAP00010054056.1"/>
    <property type="gene ID" value="ENSLCAG00010025169.1"/>
</dbReference>
<feature type="region of interest" description="Disordered" evidence="3">
    <location>
        <begin position="1087"/>
        <end position="1138"/>
    </location>
</feature>
<feature type="region of interest" description="Disordered" evidence="3">
    <location>
        <begin position="121"/>
        <end position="740"/>
    </location>
</feature>
<feature type="compositionally biased region" description="Basic and acidic residues" evidence="3">
    <location>
        <begin position="1610"/>
        <end position="1629"/>
    </location>
</feature>
<evidence type="ECO:0000256" key="3">
    <source>
        <dbReference type="SAM" id="MobiDB-lite"/>
    </source>
</evidence>
<feature type="compositionally biased region" description="Low complexity" evidence="3">
    <location>
        <begin position="958"/>
        <end position="999"/>
    </location>
</feature>
<feature type="compositionally biased region" description="Gly residues" evidence="3">
    <location>
        <begin position="132"/>
        <end position="150"/>
    </location>
</feature>
<feature type="compositionally biased region" description="Basic residues" evidence="3">
    <location>
        <begin position="608"/>
        <end position="625"/>
    </location>
</feature>
<dbReference type="OrthoDB" id="8939174at2759"/>
<dbReference type="Proteomes" id="UP000314980">
    <property type="component" value="Unassembled WGS sequence"/>
</dbReference>
<feature type="compositionally biased region" description="Low complexity" evidence="3">
    <location>
        <begin position="181"/>
        <end position="225"/>
    </location>
</feature>
<organism evidence="4 5">
    <name type="scientific">Lates calcarifer</name>
    <name type="common">Barramundi</name>
    <name type="synonym">Holocentrus calcarifer</name>
    <dbReference type="NCBI Taxonomy" id="8187"/>
    <lineage>
        <taxon>Eukaryota</taxon>
        <taxon>Metazoa</taxon>
        <taxon>Chordata</taxon>
        <taxon>Craniata</taxon>
        <taxon>Vertebrata</taxon>
        <taxon>Euteleostomi</taxon>
        <taxon>Actinopterygii</taxon>
        <taxon>Neopterygii</taxon>
        <taxon>Teleostei</taxon>
        <taxon>Neoteleostei</taxon>
        <taxon>Acanthomorphata</taxon>
        <taxon>Carangaria</taxon>
        <taxon>Carangaria incertae sedis</taxon>
        <taxon>Centropomidae</taxon>
        <taxon>Lates</taxon>
    </lineage>
</organism>
<feature type="compositionally biased region" description="Polar residues" evidence="3">
    <location>
        <begin position="274"/>
        <end position="303"/>
    </location>
</feature>
<feature type="compositionally biased region" description="Basic and acidic residues" evidence="3">
    <location>
        <begin position="412"/>
        <end position="422"/>
    </location>
</feature>
<feature type="region of interest" description="Disordered" evidence="3">
    <location>
        <begin position="1542"/>
        <end position="1784"/>
    </location>
</feature>
<dbReference type="RefSeq" id="XP_018535970.1">
    <property type="nucleotide sequence ID" value="XM_018680454.2"/>
</dbReference>
<feature type="compositionally biased region" description="Basic residues" evidence="3">
    <location>
        <begin position="1729"/>
        <end position="1738"/>
    </location>
</feature>
<feature type="compositionally biased region" description="Polar residues" evidence="3">
    <location>
        <begin position="1576"/>
        <end position="1589"/>
    </location>
</feature>
<feature type="compositionally biased region" description="Basic and acidic residues" evidence="3">
    <location>
        <begin position="793"/>
        <end position="808"/>
    </location>
</feature>
<dbReference type="PANTHER" id="PTHR46147">
    <property type="entry name" value="HISTONE-LYSINE N-METHYLTRANSFERASE ASH1"/>
    <property type="match status" value="1"/>
</dbReference>
<feature type="compositionally biased region" description="Basic and acidic residues" evidence="3">
    <location>
        <begin position="2009"/>
        <end position="2029"/>
    </location>
</feature>
<feature type="compositionally biased region" description="Low complexity" evidence="3">
    <location>
        <begin position="905"/>
        <end position="919"/>
    </location>
</feature>
<name>A0A4W6FTV2_LATCA</name>
<reference evidence="6" key="2">
    <citation type="submission" date="2025-04" db="UniProtKB">
        <authorList>
            <consortium name="RefSeq"/>
        </authorList>
    </citation>
    <scope>IDENTIFICATION</scope>
    <source>
        <tissue evidence="6">Brain</tissue>
    </source>
</reference>
<feature type="compositionally biased region" description="Basic residues" evidence="3">
    <location>
        <begin position="768"/>
        <end position="777"/>
    </location>
</feature>
<dbReference type="GO" id="GO:0003677">
    <property type="term" value="F:DNA binding"/>
    <property type="evidence" value="ECO:0007669"/>
    <property type="project" value="InterPro"/>
</dbReference>
<dbReference type="PANTHER" id="PTHR46147:SF2">
    <property type="entry name" value="SET-BINDING PROTEIN"/>
    <property type="match status" value="1"/>
</dbReference>
<feature type="compositionally biased region" description="Basic residues" evidence="3">
    <location>
        <begin position="1399"/>
        <end position="1410"/>
    </location>
</feature>
<keyword evidence="5" id="KW-1185">Reference proteome</keyword>
<feature type="compositionally biased region" description="Acidic residues" evidence="3">
    <location>
        <begin position="1561"/>
        <end position="1570"/>
    </location>
</feature>
<reference evidence="4" key="3">
    <citation type="submission" date="2025-05" db="UniProtKB">
        <authorList>
            <consortium name="Ensembl"/>
        </authorList>
    </citation>
    <scope>IDENTIFICATION</scope>
</reference>
<gene>
    <name evidence="4 6" type="primary">LOC108885923</name>
</gene>
<feature type="compositionally biased region" description="Polar residues" evidence="3">
    <location>
        <begin position="311"/>
        <end position="324"/>
    </location>
</feature>
<evidence type="ECO:0000313" key="5">
    <source>
        <dbReference type="Proteomes" id="UP000314980"/>
    </source>
</evidence>
<feature type="region of interest" description="Disordered" evidence="3">
    <location>
        <begin position="1031"/>
        <end position="1072"/>
    </location>
</feature>
<feature type="compositionally biased region" description="Basic and acidic residues" evidence="3">
    <location>
        <begin position="31"/>
        <end position="63"/>
    </location>
</feature>
<dbReference type="GO" id="GO:0006355">
    <property type="term" value="P:regulation of DNA-templated transcription"/>
    <property type="evidence" value="ECO:0007669"/>
    <property type="project" value="TreeGrafter"/>
</dbReference>
<keyword evidence="2" id="KW-0539">Nucleus</keyword>
<feature type="compositionally biased region" description="Polar residues" evidence="3">
    <location>
        <begin position="1761"/>
        <end position="1775"/>
    </location>
</feature>
<dbReference type="STRING" id="8187.ENSLCAP00010054056"/>
<feature type="compositionally biased region" description="Basic residues" evidence="3">
    <location>
        <begin position="423"/>
        <end position="434"/>
    </location>
</feature>
<dbReference type="InParanoid" id="A0A4W6FTV2"/>
<dbReference type="GeneID" id="108885923"/>
<reference evidence="5" key="1">
    <citation type="submission" date="2015-09" db="EMBL/GenBank/DDBJ databases">
        <authorList>
            <person name="Sai Rama Sridatta P."/>
        </authorList>
    </citation>
    <scope>NUCLEOTIDE SEQUENCE [LARGE SCALE GENOMIC DNA]</scope>
</reference>
<feature type="compositionally biased region" description="Basic and acidic residues" evidence="3">
    <location>
        <begin position="435"/>
        <end position="509"/>
    </location>
</feature>
<feature type="region of interest" description="Disordered" evidence="3">
    <location>
        <begin position="758"/>
        <end position="811"/>
    </location>
</feature>
<feature type="compositionally biased region" description="Polar residues" evidence="3">
    <location>
        <begin position="1055"/>
        <end position="1070"/>
    </location>
</feature>
<feature type="region of interest" description="Disordered" evidence="3">
    <location>
        <begin position="886"/>
        <end position="1001"/>
    </location>
</feature>
<feature type="compositionally biased region" description="Low complexity" evidence="3">
    <location>
        <begin position="667"/>
        <end position="682"/>
    </location>
</feature>
<proteinExistence type="predicted"/>
<protein>
    <submittedName>
        <fullName evidence="6">Histone-lysine N-methyltransferase ASH1L isoform X1</fullName>
    </submittedName>
</protein>
<feature type="region of interest" description="Disordered" evidence="3">
    <location>
        <begin position="1943"/>
        <end position="2045"/>
    </location>
</feature>
<dbReference type="GeneTree" id="ENSGT00940000156698"/>
<dbReference type="InterPro" id="IPR017956">
    <property type="entry name" value="AT_hook_DNA-bd_motif"/>
</dbReference>
<feature type="compositionally biased region" description="Basic residues" evidence="3">
    <location>
        <begin position="1653"/>
        <end position="1665"/>
    </location>
</feature>
<dbReference type="Proteomes" id="UP000694890">
    <property type="component" value="Linkage group LG15"/>
</dbReference>
<dbReference type="GO" id="GO:0005654">
    <property type="term" value="C:nucleoplasm"/>
    <property type="evidence" value="ECO:0007669"/>
    <property type="project" value="TreeGrafter"/>
</dbReference>
<feature type="region of interest" description="Disordered" evidence="3">
    <location>
        <begin position="1395"/>
        <end position="1468"/>
    </location>
</feature>
<feature type="compositionally biased region" description="Low complexity" evidence="3">
    <location>
        <begin position="333"/>
        <end position="411"/>
    </location>
</feature>
<feature type="compositionally biased region" description="Basic and acidic residues" evidence="3">
    <location>
        <begin position="532"/>
        <end position="544"/>
    </location>
</feature>
<feature type="compositionally biased region" description="Polar residues" evidence="3">
    <location>
        <begin position="1668"/>
        <end position="1684"/>
    </location>
</feature>
<dbReference type="KEGG" id="lcf:108885923"/>
<feature type="compositionally biased region" description="Basic and acidic residues" evidence="3">
    <location>
        <begin position="626"/>
        <end position="639"/>
    </location>
</feature>
<feature type="compositionally biased region" description="Pro residues" evidence="3">
    <location>
        <begin position="934"/>
        <end position="944"/>
    </location>
</feature>
<sequence>MDQRVKGGTPPAANSTLDPASAPEDSEQDQVAEKKRRGEGENGDVGKKEEEKRGAGRKREGGDKGAVLELLIEGRCGSAGQQQLQISGRETSCPEGNVRLRIGLQAKRTKKPPKILESYVCKPTIRTYQRQGRGGLLRGDGEGGGGGGAGQQSKTSSTPDEATREQRSGLDAVQTTSKQTASAASPPLASSSLSSSSSSSSSQPLSLSSTFTPASTPASVPAIASQGTKSAKQVPIKLADKTEVNSNGSSERVKKEKLPSVNGQPAPAGHKPCSPTTDQTASATPSTPCTQTLSASETRNDGNTSKKHNGLVQTARQKGLSNGKGSADVLGTSASSKLKAGKHSSSSSVSSTDSSTRPPVSTSSHKDLSLSNKSKPDSPSSPSVTPKPQSSPTVDPSSTQSPDQDPSLQPSLEKKREKERKAKKEKRKDKKSKRDRLEAERAKSESRKEEGKKKKKEKGKDGKSRHGKEKVERHRTDDMWRDELKTERGKAEKKRDKLSPDRQRTEDNNAKSGETVDSGKLDKTCKVVSPGRPEEKDKTDDSCKPVKQAEPATTTGDSSKSKEQDVSRHSTVPPSHPSSSAPPSLPAPSTRAPVSPPSSPPEQDSRPLKKRKARRPSWTKLVHRAQRAENQEAPSDSHHNPLLSFPQNPKTSLPAKATIQQTDESHPTPSSSLTSGSSPLSSATKPPSPKQNHPASDPSPPASRCPITPARKRGRPKSHCSSSDEPPPRLSPNAVPAEAPLLGCDGVQKAPVLEPSPILQCAAQSKSSPKKRGRPPKRPLPEDQGGGALNHTGDTDRSKDFHPPEKGNRQLKIRRLINEMKKRKKRRLHKVMLSGYVGKEGRGGEAADGETSLRMCKSIEATTVHTLSALSSSFGSKLGPQINVSKRGTIYMGKRRGRKPKVQTANLNSNSQNSAQPSLFTNPSETSLFSSNQPQPPPSHPFPSPSLTHSSGAQSPYSEGSLTEPTSSSSLLFPHPFSLPSPSSSCTSPRPPSSSSLSPFVKKSCPCQGRHHFPFHQSSCKLSCPTPPLHHAPGSPGHLKEATPSPRSESHSEETLPSDSGIGTDNNSVSERGEMRGARGILRLGQGSGLMLGGQRHPSSLVDRPSPVSSPPSHIPRHANPISNSSTVERHRDRHRHRRRDYDCSSSCTCLCPCPCPGHNKCTHSDYYPCLGHNALKRQKNKHKKKHQQLHMQDPEFLAELEDLIGQFSEVHIGRRSWVRTGLGQGFDGSGNAAGGRRHHPSSHSLRSNIFRINLNGFYSPHPPSYPTNPSFSPQPFYPCQPVHCNRKPDRRQCGCPSKFQETIENMGFYSSYPPATTLYHHLPSSYPLPSPHQYAPHQPHHAHFLLNPARFHRRRSRLLREGALGGDVEGDIGGGSGGGPHLSSGFTSGLSCGCGRSEHKHKHKHRHRHCERDMDEEEELHEDEEEDSMEREGLASSKQRSGFILGQGEGGRKGTRGMGSMVSKESPWLCENGNDSFSSAAAASATSSSSSSSAERYKHTSLTSLGLGSSHLSSFGGGWGGLGQSWMKFRGLGGSGFGNSNPSWRGFAGEQRTGRLIASDGEDDDGDDVQESHLYRTSPSPTHTNLFTSAAMATGGRGQRSGAASRNSGSEDRSWRRDEPAWTERREAGLQGDSRSRGQQKSVPTPDCVAVKNKRRPGRPRKHPLPSTVSSPTCSSAAPSMSSLDLLPGHSHNRDGREEGGRKEERAPERDRGGDTAQQVTESELQARRKRGRKRKHGDSPCHQSVAVDKPECDTPPECFSQSDVDQAPSQPVTIQREERADGPPRKKFLRAGLYSDDYKTTDPPSQAQQICRESLEYTPGEHEYTLLPAPIHVGKYLRLKRIHFQLPYDVMWLWQHNQLHRQPAVPLKRKRRYCRLKERTISSHQTAEESSSDITSLFPHLDMEPLTGGERSFVVKHHVFLVRNWELVRDRQIRLRIERERERDAEGEEERDSQHLSCDGANGDDSHIKSDQPVGVEVTVISSDPHHQSQDTSSLLTASPCPTKTQSRQEEEGEEEKRGEEEVCSREQRRRRLNDLLLTLQHS</sequence>
<evidence type="ECO:0000256" key="1">
    <source>
        <dbReference type="ARBA" id="ARBA00004123"/>
    </source>
</evidence>
<comment type="subcellular location">
    <subcellularLocation>
        <location evidence="1">Nucleus</location>
    </subcellularLocation>
</comment>
<feature type="compositionally biased region" description="Low complexity" evidence="3">
    <location>
        <begin position="569"/>
        <end position="593"/>
    </location>
</feature>